<evidence type="ECO:0000259" key="3">
    <source>
        <dbReference type="Pfam" id="PF07675"/>
    </source>
</evidence>
<reference evidence="5 6" key="1">
    <citation type="submission" date="2014-11" db="EMBL/GenBank/DDBJ databases">
        <authorList>
            <person name="Park G.-S."/>
            <person name="Hong S.-J."/>
            <person name="Jung B.K."/>
            <person name="Khan A.R."/>
            <person name="Kwak Y."/>
            <person name="Shin J.-H."/>
        </authorList>
    </citation>
    <scope>NUCLEOTIDE SEQUENCE [LARGE SCALE GENOMIC DNA]</scope>
    <source>
        <strain evidence="5 6">DSM 27622</strain>
    </source>
</reference>
<feature type="chain" id="PRO_5005184889" description="T9SS type A sorting domain-containing protein" evidence="2">
    <location>
        <begin position="20"/>
        <end position="269"/>
    </location>
</feature>
<evidence type="ECO:0000256" key="1">
    <source>
        <dbReference type="ARBA" id="ARBA00022729"/>
    </source>
</evidence>
<feature type="domain" description="Cleaved adhesin" evidence="3">
    <location>
        <begin position="26"/>
        <end position="159"/>
    </location>
</feature>
<evidence type="ECO:0000313" key="6">
    <source>
        <dbReference type="Proteomes" id="UP000035213"/>
    </source>
</evidence>
<accession>A0A0G3M588</accession>
<evidence type="ECO:0000313" key="5">
    <source>
        <dbReference type="EMBL" id="AKK74346.1"/>
    </source>
</evidence>
<feature type="domain" description="Secretion system C-terminal sorting" evidence="4">
    <location>
        <begin position="202"/>
        <end position="267"/>
    </location>
</feature>
<dbReference type="AlphaFoldDB" id="A0A0G3M588"/>
<proteinExistence type="predicted"/>
<dbReference type="NCBIfam" id="TIGR04183">
    <property type="entry name" value="Por_Secre_tail"/>
    <property type="match status" value="1"/>
</dbReference>
<dbReference type="Proteomes" id="UP000035213">
    <property type="component" value="Chromosome"/>
</dbReference>
<evidence type="ECO:0008006" key="7">
    <source>
        <dbReference type="Google" id="ProtNLM"/>
    </source>
</evidence>
<dbReference type="EMBL" id="CP009928">
    <property type="protein sequence ID" value="AKK74346.1"/>
    <property type="molecule type" value="Genomic_DNA"/>
</dbReference>
<dbReference type="Pfam" id="PF07675">
    <property type="entry name" value="Cleaved_Adhesin"/>
    <property type="match status" value="1"/>
</dbReference>
<dbReference type="Gene3D" id="2.60.120.200">
    <property type="match status" value="1"/>
</dbReference>
<evidence type="ECO:0000259" key="4">
    <source>
        <dbReference type="Pfam" id="PF18962"/>
    </source>
</evidence>
<sequence length="269" mass="29354">MKKTLFFTALLGAVLSFNAQTVIFEETFESLSQPGLPSGWITIDRDGDGQKWEGADASSFTDPLGFSGKVAVTGSTPTSDHLLVSPPVNLQAGNTYSLSFLIGTWTLGGFYPADNYYAVYILPSTSTFMGTETPVLEEGIATGDIAMLKTIDLSSYAGQSVTIYFRQYNFPQQGVLIVDTVRVTQQSMLGTVETNSTSGVGIYPNPASEYVYLKSKSKITHAEIFDMTGRRMDAQYSGSRIDVRNLQPGTYLIKITSGNETYSQKLIRK</sequence>
<keyword evidence="1 2" id="KW-0732">Signal</keyword>
<evidence type="ECO:0000256" key="2">
    <source>
        <dbReference type="SAM" id="SignalP"/>
    </source>
</evidence>
<feature type="signal peptide" evidence="2">
    <location>
        <begin position="1"/>
        <end position="19"/>
    </location>
</feature>
<dbReference type="OrthoDB" id="957862at2"/>
<dbReference type="STRING" id="1324352.OK18_18590"/>
<dbReference type="KEGG" id="cgn:OK18_18590"/>
<dbReference type="Pfam" id="PF18962">
    <property type="entry name" value="Por_Secre_tail"/>
    <property type="match status" value="1"/>
</dbReference>
<organism evidence="5 6">
    <name type="scientific">Chryseobacterium gallinarum</name>
    <dbReference type="NCBI Taxonomy" id="1324352"/>
    <lineage>
        <taxon>Bacteria</taxon>
        <taxon>Pseudomonadati</taxon>
        <taxon>Bacteroidota</taxon>
        <taxon>Flavobacteriia</taxon>
        <taxon>Flavobacteriales</taxon>
        <taxon>Weeksellaceae</taxon>
        <taxon>Chryseobacterium group</taxon>
        <taxon>Chryseobacterium</taxon>
    </lineage>
</organism>
<dbReference type="NCBIfam" id="NF038128">
    <property type="entry name" value="choice_anch_J"/>
    <property type="match status" value="1"/>
</dbReference>
<dbReference type="InterPro" id="IPR011628">
    <property type="entry name" value="Cleaved_adhesin"/>
</dbReference>
<dbReference type="PATRIC" id="fig|1324352.5.peg.3902"/>
<dbReference type="InterPro" id="IPR026444">
    <property type="entry name" value="Secre_tail"/>
</dbReference>
<protein>
    <recommendedName>
        <fullName evidence="7">T9SS type A sorting domain-containing protein</fullName>
    </recommendedName>
</protein>
<dbReference type="RefSeq" id="WP_053328975.1">
    <property type="nucleotide sequence ID" value="NZ_CP009928.1"/>
</dbReference>
<name>A0A0G3M588_CHRGL</name>
<gene>
    <name evidence="5" type="ORF">OK18_18590</name>
</gene>